<dbReference type="AlphaFoldDB" id="A0A7D5GT22"/>
<name>A0A7D5GT22_9EURY</name>
<sequence>MVRARARRDVNPIAMQSGDEIRLDDESLIVEDSIGSCNDAGSLSGRVWSTGISKRRVRTARLAHALWPSAPYHHCCLELERQSVLVKDLTAGLDEFRDSIVRAS</sequence>
<evidence type="ECO:0000313" key="1">
    <source>
        <dbReference type="EMBL" id="QLG49026.1"/>
    </source>
</evidence>
<proteinExistence type="predicted"/>
<keyword evidence="2" id="KW-1185">Reference proteome</keyword>
<reference evidence="1 2" key="1">
    <citation type="submission" date="2020-07" db="EMBL/GenBank/DDBJ databases">
        <authorList>
            <person name="Cui H."/>
        </authorList>
    </citation>
    <scope>NUCLEOTIDE SEQUENCE [LARGE SCALE GENOMIC DNA]</scope>
    <source>
        <strain evidence="1 2">YPL8</strain>
    </source>
</reference>
<accession>A0A7D5GT22</accession>
<dbReference type="GeneID" id="56033482"/>
<dbReference type="RefSeq" id="WP_179260761.1">
    <property type="nucleotide sequence ID" value="NZ_CP058601.1"/>
</dbReference>
<dbReference type="EMBL" id="CP058601">
    <property type="protein sequence ID" value="QLG49026.1"/>
    <property type="molecule type" value="Genomic_DNA"/>
</dbReference>
<evidence type="ECO:0000313" key="2">
    <source>
        <dbReference type="Proteomes" id="UP000509241"/>
    </source>
</evidence>
<organism evidence="1 2">
    <name type="scientific">Natrinema halophilum</name>
    <dbReference type="NCBI Taxonomy" id="1699371"/>
    <lineage>
        <taxon>Archaea</taxon>
        <taxon>Methanobacteriati</taxon>
        <taxon>Methanobacteriota</taxon>
        <taxon>Stenosarchaea group</taxon>
        <taxon>Halobacteria</taxon>
        <taxon>Halobacteriales</taxon>
        <taxon>Natrialbaceae</taxon>
        <taxon>Natrinema</taxon>
    </lineage>
</organism>
<dbReference type="Proteomes" id="UP000509241">
    <property type="component" value="Chromosome"/>
</dbReference>
<protein>
    <submittedName>
        <fullName evidence="1">Uncharacterized protein</fullName>
    </submittedName>
</protein>
<gene>
    <name evidence="1" type="ORF">HYG82_09285</name>
</gene>
<dbReference type="KEGG" id="haly:HYG82_09285"/>